<evidence type="ECO:0000256" key="1">
    <source>
        <dbReference type="ARBA" id="ARBA00022475"/>
    </source>
</evidence>
<evidence type="ECO:0000256" key="4">
    <source>
        <dbReference type="ARBA" id="ARBA00022679"/>
    </source>
</evidence>
<dbReference type="EMBL" id="FMVF01000005">
    <property type="protein sequence ID" value="SCY39725.1"/>
    <property type="molecule type" value="Genomic_DNA"/>
</dbReference>
<gene>
    <name evidence="6" type="ORF">SAMN02927903_01321</name>
</gene>
<evidence type="ECO:0000313" key="7">
    <source>
        <dbReference type="Proteomes" id="UP000199354"/>
    </source>
</evidence>
<keyword evidence="3 6" id="KW-0328">Glycosyltransferase</keyword>
<evidence type="ECO:0000313" key="6">
    <source>
        <dbReference type="EMBL" id="SCY39725.1"/>
    </source>
</evidence>
<proteinExistence type="predicted"/>
<reference evidence="7" key="1">
    <citation type="submission" date="2016-10" db="EMBL/GenBank/DDBJ databases">
        <authorList>
            <person name="Varghese N."/>
            <person name="Submissions S."/>
        </authorList>
    </citation>
    <scope>NUCLEOTIDE SEQUENCE [LARGE SCALE GENOMIC DNA]</scope>
    <source>
        <strain evidence="7">CGMCC 1.7031</strain>
    </source>
</reference>
<dbReference type="STRING" id="490189.SAMN02927903_01321"/>
<dbReference type="GO" id="GO:0009246">
    <property type="term" value="P:enterobacterial common antigen biosynthetic process"/>
    <property type="evidence" value="ECO:0007669"/>
    <property type="project" value="InterPro"/>
</dbReference>
<evidence type="ECO:0000256" key="3">
    <source>
        <dbReference type="ARBA" id="ARBA00022676"/>
    </source>
</evidence>
<dbReference type="OrthoDB" id="1083028at2"/>
<keyword evidence="5" id="KW-0472">Membrane</keyword>
<dbReference type="Pfam" id="PF07429">
    <property type="entry name" value="Glyco_transf_56"/>
    <property type="match status" value="1"/>
</dbReference>
<dbReference type="Proteomes" id="UP000199354">
    <property type="component" value="Unassembled WGS sequence"/>
</dbReference>
<dbReference type="GO" id="GO:0008417">
    <property type="term" value="F:fucosyltransferase activity"/>
    <property type="evidence" value="ECO:0007669"/>
    <property type="project" value="InterPro"/>
</dbReference>
<evidence type="ECO:0000256" key="5">
    <source>
        <dbReference type="ARBA" id="ARBA00023136"/>
    </source>
</evidence>
<keyword evidence="1" id="KW-1003">Cell membrane</keyword>
<name>A0A1G5FKB4_9FLAO</name>
<protein>
    <submittedName>
        <fullName evidence="6">4-alpha-L-fucosyltransferase glycosyl transferase group 56</fullName>
    </submittedName>
</protein>
<dbReference type="AlphaFoldDB" id="A0A1G5FKB4"/>
<keyword evidence="7" id="KW-1185">Reference proteome</keyword>
<organism evidence="6 7">
    <name type="scientific">Flavobacterium caeni</name>
    <dbReference type="NCBI Taxonomy" id="490189"/>
    <lineage>
        <taxon>Bacteria</taxon>
        <taxon>Pseudomonadati</taxon>
        <taxon>Bacteroidota</taxon>
        <taxon>Flavobacteriia</taxon>
        <taxon>Flavobacteriales</taxon>
        <taxon>Flavobacteriaceae</taxon>
        <taxon>Flavobacterium</taxon>
    </lineage>
</organism>
<keyword evidence="2" id="KW-0997">Cell inner membrane</keyword>
<evidence type="ECO:0000256" key="2">
    <source>
        <dbReference type="ARBA" id="ARBA00022519"/>
    </source>
</evidence>
<keyword evidence="4 6" id="KW-0808">Transferase</keyword>
<dbReference type="InterPro" id="IPR009993">
    <property type="entry name" value="WecF"/>
</dbReference>
<accession>A0A1G5FKB4</accession>
<sequence length="422" mass="48750">MADQREISSGQALSIDFRIVHIFDDDKFIDIAIARFESVYPGGSDYYVLQSQPGPFKHVRSTFAKPLLFDPTSTHSDFLEVLHDSQIKAVFFHALNTQKQHLVLSTPDHMVKVWFSWGFDLYNNWFLFNRKLYGKSTKRYLLKGREWSARIQRLMVNEWTFALYKAIDLPKKWVPRKIEALLQHYFFGRFYQATQAVDVFVPVVPNEYQLFQQIGAPARYAPFTYGTLEYFLQNKIEDHVLSAQNILVGNSADPSNNHVEVFEQLARMDLSGRKVFVPLSYGGSANYRAFVIEKGVELLGDHFIPLSDFLKMEQYNAILDSCNVAIFNHVRQQAVGNIIVMGAWGAKIFINPKSTVYEFFQELGLTVFSTERLSATGLDSIEEETWRSNRRILFEVYGEAAVDRKTTRLLEIVTEEVIKKQQ</sequence>